<name>A0A9N9P3V5_9GLOM</name>
<reference evidence="1" key="1">
    <citation type="submission" date="2021-06" db="EMBL/GenBank/DDBJ databases">
        <authorList>
            <person name="Kallberg Y."/>
            <person name="Tangrot J."/>
            <person name="Rosling A."/>
        </authorList>
    </citation>
    <scope>NUCLEOTIDE SEQUENCE</scope>
    <source>
        <strain evidence="1">MA453B</strain>
    </source>
</reference>
<dbReference type="InterPro" id="IPR012337">
    <property type="entry name" value="RNaseH-like_sf"/>
</dbReference>
<dbReference type="Proteomes" id="UP000789405">
    <property type="component" value="Unassembled WGS sequence"/>
</dbReference>
<dbReference type="OrthoDB" id="2446762at2759"/>
<gene>
    <name evidence="1" type="ORF">DERYTH_LOCUS20328</name>
</gene>
<keyword evidence="2" id="KW-1185">Reference proteome</keyword>
<feature type="non-terminal residue" evidence="1">
    <location>
        <position position="1"/>
    </location>
</feature>
<dbReference type="SUPFAM" id="SSF53098">
    <property type="entry name" value="Ribonuclease H-like"/>
    <property type="match status" value="1"/>
</dbReference>
<sequence length="209" mass="24110">PCELVTRHISGATYPTISLIYPYMHLLKKKFAPTDNHTIEDYMDLVYGLALSENMNKNNEIEEIALIATILDPRLKGLRFVNQEEHINIQEKLKEKYQELKYSQDNILSTTQNRSINQNKDTNINNIFDNMWAPAKQNDDPLVCISAISVPSERLFSDVNAYISARRTRLCPNLLESLIWDPELEQLVILLKISTLLISTDKIISTRNF</sequence>
<comment type="caution">
    <text evidence="1">The sequence shown here is derived from an EMBL/GenBank/DDBJ whole genome shotgun (WGS) entry which is preliminary data.</text>
</comment>
<organism evidence="1 2">
    <name type="scientific">Dentiscutata erythropus</name>
    <dbReference type="NCBI Taxonomy" id="1348616"/>
    <lineage>
        <taxon>Eukaryota</taxon>
        <taxon>Fungi</taxon>
        <taxon>Fungi incertae sedis</taxon>
        <taxon>Mucoromycota</taxon>
        <taxon>Glomeromycotina</taxon>
        <taxon>Glomeromycetes</taxon>
        <taxon>Diversisporales</taxon>
        <taxon>Gigasporaceae</taxon>
        <taxon>Dentiscutata</taxon>
    </lineage>
</organism>
<evidence type="ECO:0000313" key="1">
    <source>
        <dbReference type="EMBL" id="CAG8785566.1"/>
    </source>
</evidence>
<protein>
    <submittedName>
        <fullName evidence="1">12973_t:CDS:1</fullName>
    </submittedName>
</protein>
<accession>A0A9N9P3V5</accession>
<dbReference type="EMBL" id="CAJVPY010023763">
    <property type="protein sequence ID" value="CAG8785566.1"/>
    <property type="molecule type" value="Genomic_DNA"/>
</dbReference>
<proteinExistence type="predicted"/>
<dbReference type="AlphaFoldDB" id="A0A9N9P3V5"/>
<feature type="non-terminal residue" evidence="1">
    <location>
        <position position="209"/>
    </location>
</feature>
<evidence type="ECO:0000313" key="2">
    <source>
        <dbReference type="Proteomes" id="UP000789405"/>
    </source>
</evidence>